<evidence type="ECO:0000313" key="6">
    <source>
        <dbReference type="EMBL" id="PWA86205.1"/>
    </source>
</evidence>
<organism evidence="6 7">
    <name type="scientific">Artemisia annua</name>
    <name type="common">Sweet wormwood</name>
    <dbReference type="NCBI Taxonomy" id="35608"/>
    <lineage>
        <taxon>Eukaryota</taxon>
        <taxon>Viridiplantae</taxon>
        <taxon>Streptophyta</taxon>
        <taxon>Embryophyta</taxon>
        <taxon>Tracheophyta</taxon>
        <taxon>Spermatophyta</taxon>
        <taxon>Magnoliopsida</taxon>
        <taxon>eudicotyledons</taxon>
        <taxon>Gunneridae</taxon>
        <taxon>Pentapetalae</taxon>
        <taxon>asterids</taxon>
        <taxon>campanulids</taxon>
        <taxon>Asterales</taxon>
        <taxon>Asteraceae</taxon>
        <taxon>Asteroideae</taxon>
        <taxon>Anthemideae</taxon>
        <taxon>Artemisiinae</taxon>
        <taxon>Artemisia</taxon>
    </lineage>
</organism>
<evidence type="ECO:0000259" key="5">
    <source>
        <dbReference type="Pfam" id="PF00107"/>
    </source>
</evidence>
<gene>
    <name evidence="6" type="ORF">CTI12_AA141580</name>
</gene>
<dbReference type="EMBL" id="PKPP01001044">
    <property type="protein sequence ID" value="PWA86205.1"/>
    <property type="molecule type" value="Genomic_DNA"/>
</dbReference>
<keyword evidence="7" id="KW-1185">Reference proteome</keyword>
<keyword evidence="2" id="KW-0479">Metal-binding</keyword>
<feature type="domain" description="Alcohol dehydrogenase-like C-terminal" evidence="5">
    <location>
        <begin position="1"/>
        <end position="116"/>
    </location>
</feature>
<dbReference type="InterPro" id="IPR013149">
    <property type="entry name" value="ADH-like_C"/>
</dbReference>
<dbReference type="GO" id="GO:0046872">
    <property type="term" value="F:metal ion binding"/>
    <property type="evidence" value="ECO:0007669"/>
    <property type="project" value="UniProtKB-KW"/>
</dbReference>
<sequence>MAKAFRAEVMVFSTTEAKRQEALEGLKADHFIVSKDPEQMQASTGTFDGILDTVSTNHPILPFLNVLKPDGKLVLVGVPEKPHELPAFPLIMGRKIVGGSNIGGIKETHEMLEFSAKHGITADIEIIPLDYLNTAVDRMLKYDVRYRFVIDVANSLKSP</sequence>
<evidence type="ECO:0000256" key="2">
    <source>
        <dbReference type="ARBA" id="ARBA00022723"/>
    </source>
</evidence>
<dbReference type="InterPro" id="IPR047109">
    <property type="entry name" value="CAD-like"/>
</dbReference>
<proteinExistence type="predicted"/>
<dbReference type="PANTHER" id="PTHR42683">
    <property type="entry name" value="ALDEHYDE REDUCTASE"/>
    <property type="match status" value="1"/>
</dbReference>
<dbReference type="Gene3D" id="3.90.180.10">
    <property type="entry name" value="Medium-chain alcohol dehydrogenases, catalytic domain"/>
    <property type="match status" value="1"/>
</dbReference>
<dbReference type="STRING" id="35608.A0A2U1PKB8"/>
<dbReference type="Pfam" id="PF00107">
    <property type="entry name" value="ADH_zinc_N"/>
    <property type="match status" value="1"/>
</dbReference>
<evidence type="ECO:0000256" key="3">
    <source>
        <dbReference type="ARBA" id="ARBA00022833"/>
    </source>
</evidence>
<dbReference type="AlphaFoldDB" id="A0A2U1PKB8"/>
<dbReference type="Gene3D" id="3.40.50.720">
    <property type="entry name" value="NAD(P)-binding Rossmann-like Domain"/>
    <property type="match status" value="1"/>
</dbReference>
<dbReference type="OrthoDB" id="1879366at2759"/>
<dbReference type="SUPFAM" id="SSF51735">
    <property type="entry name" value="NAD(P)-binding Rossmann-fold domains"/>
    <property type="match status" value="1"/>
</dbReference>
<comment type="caution">
    <text evidence="6">The sequence shown here is derived from an EMBL/GenBank/DDBJ whole genome shotgun (WGS) entry which is preliminary data.</text>
</comment>
<keyword evidence="3" id="KW-0862">Zinc</keyword>
<dbReference type="InterPro" id="IPR036291">
    <property type="entry name" value="NAD(P)-bd_dom_sf"/>
</dbReference>
<evidence type="ECO:0000256" key="1">
    <source>
        <dbReference type="ARBA" id="ARBA00001947"/>
    </source>
</evidence>
<dbReference type="GO" id="GO:0016616">
    <property type="term" value="F:oxidoreductase activity, acting on the CH-OH group of donors, NAD or NADP as acceptor"/>
    <property type="evidence" value="ECO:0007669"/>
    <property type="project" value="InterPro"/>
</dbReference>
<keyword evidence="4" id="KW-0560">Oxidoreductase</keyword>
<comment type="cofactor">
    <cofactor evidence="1">
        <name>Zn(2+)</name>
        <dbReference type="ChEBI" id="CHEBI:29105"/>
    </cofactor>
</comment>
<dbReference type="Proteomes" id="UP000245207">
    <property type="component" value="Unassembled WGS sequence"/>
</dbReference>
<reference evidence="6 7" key="1">
    <citation type="journal article" date="2018" name="Mol. Plant">
        <title>The genome of Artemisia annua provides insight into the evolution of Asteraceae family and artemisinin biosynthesis.</title>
        <authorList>
            <person name="Shen Q."/>
            <person name="Zhang L."/>
            <person name="Liao Z."/>
            <person name="Wang S."/>
            <person name="Yan T."/>
            <person name="Shi P."/>
            <person name="Liu M."/>
            <person name="Fu X."/>
            <person name="Pan Q."/>
            <person name="Wang Y."/>
            <person name="Lv Z."/>
            <person name="Lu X."/>
            <person name="Zhang F."/>
            <person name="Jiang W."/>
            <person name="Ma Y."/>
            <person name="Chen M."/>
            <person name="Hao X."/>
            <person name="Li L."/>
            <person name="Tang Y."/>
            <person name="Lv G."/>
            <person name="Zhou Y."/>
            <person name="Sun X."/>
            <person name="Brodelius P.E."/>
            <person name="Rose J.K.C."/>
            <person name="Tang K."/>
        </authorList>
    </citation>
    <scope>NUCLEOTIDE SEQUENCE [LARGE SCALE GENOMIC DNA]</scope>
    <source>
        <strain evidence="7">cv. Huhao1</strain>
        <tissue evidence="6">Leaf</tissue>
    </source>
</reference>
<evidence type="ECO:0000256" key="4">
    <source>
        <dbReference type="ARBA" id="ARBA00023002"/>
    </source>
</evidence>
<dbReference type="FunFam" id="3.40.50.720:FF:000022">
    <property type="entry name" value="Cinnamyl alcohol dehydrogenase"/>
    <property type="match status" value="1"/>
</dbReference>
<evidence type="ECO:0000313" key="7">
    <source>
        <dbReference type="Proteomes" id="UP000245207"/>
    </source>
</evidence>
<accession>A0A2U1PKB8</accession>
<name>A0A2U1PKB8_ARTAN</name>
<protein>
    <submittedName>
        <fullName evidence="6">Cinnamyl alcohol dehydrogenase 1</fullName>
    </submittedName>
</protein>